<evidence type="ECO:0000313" key="9">
    <source>
        <dbReference type="Proteomes" id="UP001142610"/>
    </source>
</evidence>
<evidence type="ECO:0000313" key="8">
    <source>
        <dbReference type="EMBL" id="MCQ8186030.1"/>
    </source>
</evidence>
<gene>
    <name evidence="8" type="ORF">NOG11_11585</name>
</gene>
<keyword evidence="3" id="KW-1003">Cell membrane</keyword>
<keyword evidence="9" id="KW-1185">Reference proteome</keyword>
<keyword evidence="5 7" id="KW-1133">Transmembrane helix</keyword>
<evidence type="ECO:0000256" key="3">
    <source>
        <dbReference type="ARBA" id="ARBA00022475"/>
    </source>
</evidence>
<dbReference type="Proteomes" id="UP001142610">
    <property type="component" value="Unassembled WGS sequence"/>
</dbReference>
<dbReference type="GO" id="GO:0005886">
    <property type="term" value="C:plasma membrane"/>
    <property type="evidence" value="ECO:0007669"/>
    <property type="project" value="UniProtKB-SubCell"/>
</dbReference>
<sequence length="168" mass="18487">MKSFFATTGRSLVLIAGLCALWLLLSGYWNYATLVAFGVFSVGLTLWFADRADVVDREGVPTSIFPRIIPYMSWLFLEIGKANIQVAREVLKKDIKLAPKLIKVPAPQPSDLTRTIFANSVTLTPGTVTVDVREDSLLIHALDESFADVPAICEMGDKATRLEAKGDR</sequence>
<evidence type="ECO:0000256" key="7">
    <source>
        <dbReference type="SAM" id="Phobius"/>
    </source>
</evidence>
<dbReference type="EMBL" id="JANIBC010000011">
    <property type="protein sequence ID" value="MCQ8186030.1"/>
    <property type="molecule type" value="Genomic_DNA"/>
</dbReference>
<keyword evidence="4 7" id="KW-0812">Transmembrane</keyword>
<evidence type="ECO:0000256" key="5">
    <source>
        <dbReference type="ARBA" id="ARBA00022989"/>
    </source>
</evidence>
<evidence type="ECO:0000256" key="1">
    <source>
        <dbReference type="ARBA" id="ARBA00004651"/>
    </source>
</evidence>
<name>A0A9X2RIG4_9PROT</name>
<feature type="transmembrane region" description="Helical" evidence="7">
    <location>
        <begin position="7"/>
        <end position="25"/>
    </location>
</feature>
<comment type="subcellular location">
    <subcellularLocation>
        <location evidence="1">Cell membrane</location>
        <topology evidence="1">Multi-pass membrane protein</topology>
    </subcellularLocation>
</comment>
<accession>A0A9X2RIG4</accession>
<dbReference type="PANTHER" id="PTHR34584:SF1">
    <property type="entry name" value="NA(+)_H(+) ANTIPORTER SUBUNIT E1"/>
    <property type="match status" value="1"/>
</dbReference>
<dbReference type="Pfam" id="PF01899">
    <property type="entry name" value="MNHE"/>
    <property type="match status" value="1"/>
</dbReference>
<organism evidence="8 9">
    <name type="scientific">Parvularcula maris</name>
    <dbReference type="NCBI Taxonomy" id="2965077"/>
    <lineage>
        <taxon>Bacteria</taxon>
        <taxon>Pseudomonadati</taxon>
        <taxon>Pseudomonadota</taxon>
        <taxon>Alphaproteobacteria</taxon>
        <taxon>Parvularculales</taxon>
        <taxon>Parvularculaceae</taxon>
        <taxon>Parvularcula</taxon>
    </lineage>
</organism>
<comment type="caution">
    <text evidence="8">The sequence shown here is derived from an EMBL/GenBank/DDBJ whole genome shotgun (WGS) entry which is preliminary data.</text>
</comment>
<evidence type="ECO:0000256" key="2">
    <source>
        <dbReference type="ARBA" id="ARBA00006228"/>
    </source>
</evidence>
<comment type="similarity">
    <text evidence="2">Belongs to the CPA3 antiporters (TC 2.A.63) subunit E family.</text>
</comment>
<reference evidence="8" key="1">
    <citation type="submission" date="2022-07" db="EMBL/GenBank/DDBJ databases">
        <title>Parvularcula maris sp. nov., an algicidal bacterium isolated from seawater.</title>
        <authorList>
            <person name="Li F."/>
        </authorList>
    </citation>
    <scope>NUCLEOTIDE SEQUENCE</scope>
    <source>
        <strain evidence="8">BGMRC 0090</strain>
    </source>
</reference>
<proteinExistence type="inferred from homology"/>
<evidence type="ECO:0000256" key="6">
    <source>
        <dbReference type="ARBA" id="ARBA00023136"/>
    </source>
</evidence>
<dbReference type="GO" id="GO:0008324">
    <property type="term" value="F:monoatomic cation transmembrane transporter activity"/>
    <property type="evidence" value="ECO:0007669"/>
    <property type="project" value="InterPro"/>
</dbReference>
<protein>
    <submittedName>
        <fullName evidence="8">Na+/H+ antiporter subunit E</fullName>
    </submittedName>
</protein>
<evidence type="ECO:0000256" key="4">
    <source>
        <dbReference type="ARBA" id="ARBA00022692"/>
    </source>
</evidence>
<dbReference type="PANTHER" id="PTHR34584">
    <property type="entry name" value="NA(+)/H(+) ANTIPORTER SUBUNIT E1"/>
    <property type="match status" value="1"/>
</dbReference>
<dbReference type="RefSeq" id="WP_256619925.1">
    <property type="nucleotide sequence ID" value="NZ_JANIBC010000011.1"/>
</dbReference>
<dbReference type="InterPro" id="IPR002758">
    <property type="entry name" value="Cation_antiport_E"/>
</dbReference>
<keyword evidence="6 7" id="KW-0472">Membrane</keyword>
<dbReference type="AlphaFoldDB" id="A0A9X2RIG4"/>